<reference evidence="7" key="1">
    <citation type="submission" date="2017-04" db="EMBL/GenBank/DDBJ databases">
        <authorList>
            <person name="Varghese N."/>
            <person name="Submissions S."/>
        </authorList>
    </citation>
    <scope>NUCLEOTIDE SEQUENCE [LARGE SCALE GENOMIC DNA]</scope>
    <source>
        <strain evidence="7">DSM 12126</strain>
    </source>
</reference>
<evidence type="ECO:0000313" key="7">
    <source>
        <dbReference type="Proteomes" id="UP000192756"/>
    </source>
</evidence>
<sequence length="125" mass="13741">MKQKILFVLSLLFGLMFINAGLNKFFNYMPAPKDMPADLMKVMGAAMQIEWLMPLVGLAEVLGGLLFIPSKTRALGAIILFPVMVGIVLTNAMYAPSGFAIVAPLLAVHLWVIVENREKYAAMIK</sequence>
<organism evidence="6 7">
    <name type="scientific">Pedobacter africanus</name>
    <dbReference type="NCBI Taxonomy" id="151894"/>
    <lineage>
        <taxon>Bacteria</taxon>
        <taxon>Pseudomonadati</taxon>
        <taxon>Bacteroidota</taxon>
        <taxon>Sphingobacteriia</taxon>
        <taxon>Sphingobacteriales</taxon>
        <taxon>Sphingobacteriaceae</taxon>
        <taxon>Pedobacter</taxon>
    </lineage>
</organism>
<dbReference type="InterPro" id="IPR032808">
    <property type="entry name" value="DoxX"/>
</dbReference>
<dbReference type="STRING" id="151894.SAMN04488524_2523"/>
<dbReference type="Proteomes" id="UP000192756">
    <property type="component" value="Unassembled WGS sequence"/>
</dbReference>
<feature type="transmembrane region" description="Helical" evidence="5">
    <location>
        <begin position="44"/>
        <end position="67"/>
    </location>
</feature>
<feature type="transmembrane region" description="Helical" evidence="5">
    <location>
        <begin position="98"/>
        <end position="114"/>
    </location>
</feature>
<dbReference type="Pfam" id="PF07681">
    <property type="entry name" value="DoxX"/>
    <property type="match status" value="1"/>
</dbReference>
<name>A0A1W2BNV2_9SPHI</name>
<dbReference type="AlphaFoldDB" id="A0A1W2BNV2"/>
<comment type="subcellular location">
    <subcellularLocation>
        <location evidence="1">Membrane</location>
        <topology evidence="1">Multi-pass membrane protein</topology>
    </subcellularLocation>
</comment>
<keyword evidence="3 5" id="KW-1133">Transmembrane helix</keyword>
<accession>A0A1W2BNV2</accession>
<evidence type="ECO:0000313" key="6">
    <source>
        <dbReference type="EMBL" id="SMC74629.1"/>
    </source>
</evidence>
<evidence type="ECO:0000256" key="3">
    <source>
        <dbReference type="ARBA" id="ARBA00022989"/>
    </source>
</evidence>
<dbReference type="OrthoDB" id="8161897at2"/>
<evidence type="ECO:0000256" key="4">
    <source>
        <dbReference type="ARBA" id="ARBA00023136"/>
    </source>
</evidence>
<protein>
    <submittedName>
        <fullName evidence="6">DoxX protein</fullName>
    </submittedName>
</protein>
<proteinExistence type="predicted"/>
<dbReference type="EMBL" id="FWXT01000001">
    <property type="protein sequence ID" value="SMC74629.1"/>
    <property type="molecule type" value="Genomic_DNA"/>
</dbReference>
<feature type="transmembrane region" description="Helical" evidence="5">
    <location>
        <begin position="74"/>
        <end position="92"/>
    </location>
</feature>
<dbReference type="RefSeq" id="WP_084239016.1">
    <property type="nucleotide sequence ID" value="NZ_FWXT01000001.1"/>
</dbReference>
<evidence type="ECO:0000256" key="5">
    <source>
        <dbReference type="SAM" id="Phobius"/>
    </source>
</evidence>
<keyword evidence="4 5" id="KW-0472">Membrane</keyword>
<keyword evidence="7" id="KW-1185">Reference proteome</keyword>
<evidence type="ECO:0000256" key="1">
    <source>
        <dbReference type="ARBA" id="ARBA00004141"/>
    </source>
</evidence>
<evidence type="ECO:0000256" key="2">
    <source>
        <dbReference type="ARBA" id="ARBA00022692"/>
    </source>
</evidence>
<keyword evidence="2 5" id="KW-0812">Transmembrane</keyword>
<gene>
    <name evidence="6" type="ORF">SAMN04488524_2523</name>
</gene>
<dbReference type="GO" id="GO:0016020">
    <property type="term" value="C:membrane"/>
    <property type="evidence" value="ECO:0007669"/>
    <property type="project" value="UniProtKB-SubCell"/>
</dbReference>